<feature type="region of interest" description="Disordered" evidence="1">
    <location>
        <begin position="430"/>
        <end position="492"/>
    </location>
</feature>
<evidence type="ECO:0000313" key="3">
    <source>
        <dbReference type="Proteomes" id="UP000813444"/>
    </source>
</evidence>
<feature type="compositionally biased region" description="Polar residues" evidence="1">
    <location>
        <begin position="1012"/>
        <end position="1025"/>
    </location>
</feature>
<feature type="compositionally biased region" description="Polar residues" evidence="1">
    <location>
        <begin position="567"/>
        <end position="588"/>
    </location>
</feature>
<keyword evidence="3" id="KW-1185">Reference proteome</keyword>
<feature type="compositionally biased region" description="Polar residues" evidence="1">
    <location>
        <begin position="9"/>
        <end position="22"/>
    </location>
</feature>
<proteinExistence type="predicted"/>
<evidence type="ECO:0000313" key="2">
    <source>
        <dbReference type="EMBL" id="KAH7329162.1"/>
    </source>
</evidence>
<feature type="compositionally biased region" description="Low complexity" evidence="1">
    <location>
        <begin position="889"/>
        <end position="900"/>
    </location>
</feature>
<feature type="compositionally biased region" description="Basic and acidic residues" evidence="1">
    <location>
        <begin position="1035"/>
        <end position="1060"/>
    </location>
</feature>
<comment type="caution">
    <text evidence="2">The sequence shown here is derived from an EMBL/GenBank/DDBJ whole genome shotgun (WGS) entry which is preliminary data.</text>
</comment>
<feature type="region of interest" description="Disordered" evidence="1">
    <location>
        <begin position="1"/>
        <end position="89"/>
    </location>
</feature>
<feature type="region of interest" description="Disordered" evidence="1">
    <location>
        <begin position="153"/>
        <end position="246"/>
    </location>
</feature>
<feature type="region of interest" description="Disordered" evidence="1">
    <location>
        <begin position="519"/>
        <end position="636"/>
    </location>
</feature>
<feature type="compositionally biased region" description="Basic and acidic residues" evidence="1">
    <location>
        <begin position="471"/>
        <end position="491"/>
    </location>
</feature>
<feature type="compositionally biased region" description="Low complexity" evidence="1">
    <location>
        <begin position="1082"/>
        <end position="1097"/>
    </location>
</feature>
<feature type="compositionally biased region" description="Low complexity" evidence="1">
    <location>
        <begin position="324"/>
        <end position="337"/>
    </location>
</feature>
<feature type="region of interest" description="Disordered" evidence="1">
    <location>
        <begin position="658"/>
        <end position="710"/>
    </location>
</feature>
<feature type="compositionally biased region" description="Low complexity" evidence="1">
    <location>
        <begin position="596"/>
        <end position="612"/>
    </location>
</feature>
<dbReference type="Proteomes" id="UP000813444">
    <property type="component" value="Unassembled WGS sequence"/>
</dbReference>
<feature type="region of interest" description="Disordered" evidence="1">
    <location>
        <begin position="797"/>
        <end position="826"/>
    </location>
</feature>
<protein>
    <recommendedName>
        <fullName evidence="4">LPXTG-motif cell wall anchor domain protein</fullName>
    </recommendedName>
</protein>
<dbReference type="OrthoDB" id="5369729at2759"/>
<name>A0A8K0T6U1_9HYPO</name>
<evidence type="ECO:0008006" key="4">
    <source>
        <dbReference type="Google" id="ProtNLM"/>
    </source>
</evidence>
<feature type="compositionally biased region" description="Polar residues" evidence="1">
    <location>
        <begin position="57"/>
        <end position="69"/>
    </location>
</feature>
<dbReference type="EMBL" id="JAGPNK010000001">
    <property type="protein sequence ID" value="KAH7329162.1"/>
    <property type="molecule type" value="Genomic_DNA"/>
</dbReference>
<feature type="compositionally biased region" description="Polar residues" evidence="1">
    <location>
        <begin position="280"/>
        <end position="293"/>
    </location>
</feature>
<feature type="compositionally biased region" description="Polar residues" evidence="1">
    <location>
        <begin position="866"/>
        <end position="888"/>
    </location>
</feature>
<evidence type="ECO:0000256" key="1">
    <source>
        <dbReference type="SAM" id="MobiDB-lite"/>
    </source>
</evidence>
<feature type="region of interest" description="Disordered" evidence="1">
    <location>
        <begin position="866"/>
        <end position="969"/>
    </location>
</feature>
<feature type="compositionally biased region" description="Polar residues" evidence="1">
    <location>
        <begin position="436"/>
        <end position="445"/>
    </location>
</feature>
<reference evidence="2" key="1">
    <citation type="journal article" date="2021" name="Nat. Commun.">
        <title>Genetic determinants of endophytism in the Arabidopsis root mycobiome.</title>
        <authorList>
            <person name="Mesny F."/>
            <person name="Miyauchi S."/>
            <person name="Thiergart T."/>
            <person name="Pickel B."/>
            <person name="Atanasova L."/>
            <person name="Karlsson M."/>
            <person name="Huettel B."/>
            <person name="Barry K.W."/>
            <person name="Haridas S."/>
            <person name="Chen C."/>
            <person name="Bauer D."/>
            <person name="Andreopoulos W."/>
            <person name="Pangilinan J."/>
            <person name="LaButti K."/>
            <person name="Riley R."/>
            <person name="Lipzen A."/>
            <person name="Clum A."/>
            <person name="Drula E."/>
            <person name="Henrissat B."/>
            <person name="Kohler A."/>
            <person name="Grigoriev I.V."/>
            <person name="Martin F.M."/>
            <person name="Hacquard S."/>
        </authorList>
    </citation>
    <scope>NUCLEOTIDE SEQUENCE</scope>
    <source>
        <strain evidence="2">MPI-CAGE-CH-0235</strain>
    </source>
</reference>
<feature type="compositionally biased region" description="Low complexity" evidence="1">
    <location>
        <begin position="162"/>
        <end position="196"/>
    </location>
</feature>
<accession>A0A8K0T6U1</accession>
<organism evidence="2 3">
    <name type="scientific">Stachybotrys elegans</name>
    <dbReference type="NCBI Taxonomy" id="80388"/>
    <lineage>
        <taxon>Eukaryota</taxon>
        <taxon>Fungi</taxon>
        <taxon>Dikarya</taxon>
        <taxon>Ascomycota</taxon>
        <taxon>Pezizomycotina</taxon>
        <taxon>Sordariomycetes</taxon>
        <taxon>Hypocreomycetidae</taxon>
        <taxon>Hypocreales</taxon>
        <taxon>Stachybotryaceae</taxon>
        <taxon>Stachybotrys</taxon>
    </lineage>
</organism>
<feature type="compositionally biased region" description="Polar residues" evidence="1">
    <location>
        <begin position="453"/>
        <end position="462"/>
    </location>
</feature>
<feature type="compositionally biased region" description="Pro residues" evidence="1">
    <location>
        <begin position="801"/>
        <end position="825"/>
    </location>
</feature>
<feature type="region of interest" description="Disordered" evidence="1">
    <location>
        <begin position="1012"/>
        <end position="1097"/>
    </location>
</feature>
<dbReference type="AlphaFoldDB" id="A0A8K0T6U1"/>
<feature type="region of interest" description="Disordered" evidence="1">
    <location>
        <begin position="280"/>
        <end position="346"/>
    </location>
</feature>
<gene>
    <name evidence="2" type="ORF">B0I35DRAFT_37780</name>
</gene>
<sequence>MAAAHTAQVGVSGTSTCSNNLDTTTTSVTTAPATNASTSTSGTTSDSTPTPTPTFANPSITVISDTNPSLPAREEFTPSFGLHSHRQNHSSSKLPAFRFADLKHGVSSLPPTHQPLHLVLAHQIPPSPVSPPSAPDGSSGLESALVAAREPLSTTHRADDQAATASGTPSVSTTAASTATVPVAATHDSPPRVSAQPPTPPPPSSTGTSAAASASASASAEAPSSRLERSASYPESSTTVASRPAASAILTQNRRILPKRTFSGTFRSGARALALDTQRSYVGDSSTAAQPSPGQRELILPKTLSQFSPPDDRRMSSHRPPPVSYRAPASSSSAQPSPTTPVRVPPIRAFRSSGSRKSLVLDMNFARSFDVGDETPDPNHDRALRALEGRRDPDVVQMTPPVSARQDAPDADDTGDVFLKIAREESSRRIFDMNNLPDTSTASRVRSQHRRPLSTNVATYHPTSPPRLSRRLSDQQETSRTRQSEEERATEVSRITNYRSLAREKAASIFPGEDLIRTRPVGTGLRTTPSTPRTAASYDFNPEPFVYQRRQPSISESSAPPPARSSTFTFRSPISTVSQSKAHSSSPLVRSFEQGQSHSHSHSQSQSQSQSQAPEASAPGLEGTESTASNTAPSTVWDELDDLKSRIHRLELTGKLPATSGAAVSRMTDERPPTATTTATTMSSSPKRSVPGAAQATEVASTTSSSHHREGHPILMSALAKSKPFLNPEVYRALESAAHDAMALSSLMGTPGQPGPISSGASAIGSGTNITDRQLRRKADSVCRSLTELCVALGEDVTKQAPPPPAQPTQPSLPPPADPVTPTVPKPINTAIAQRRQSVTGDSELAKGLLSPRAISKFEERRNNLLNGSALTSPRVINTNSTPATPNDSNSNRRSSLLVARSRRAGTEEPEDGRKSSILRTRRAGTEEPDEGRKTSLLVRGRRGTVGEDEDDVRFRTPSRANTEVHGMRSVTREYFSQPPPAFSQQQAQAQAQAAEATTQVASTIPRRRFASSSTYTSRLATPGSSLAAPSPARRYLERSVERSVERDSGNTADSEDRTLRAAPSGMLSRAGSLNRRQNRDSTLTTVSTAATAGGYR</sequence>
<feature type="compositionally biased region" description="Low complexity" evidence="1">
    <location>
        <begin position="23"/>
        <end position="56"/>
    </location>
</feature>
<feature type="compositionally biased region" description="Polar residues" evidence="1">
    <location>
        <begin position="525"/>
        <end position="534"/>
    </location>
</feature>
<feature type="compositionally biased region" description="Polar residues" evidence="1">
    <location>
        <begin position="624"/>
        <end position="634"/>
    </location>
</feature>
<feature type="compositionally biased region" description="Low complexity" evidence="1">
    <location>
        <begin position="205"/>
        <end position="225"/>
    </location>
</feature>
<feature type="region of interest" description="Disordered" evidence="1">
    <location>
        <begin position="394"/>
        <end position="413"/>
    </location>
</feature>